<gene>
    <name evidence="1" type="ORF">FB476_0110</name>
</gene>
<comment type="caution">
    <text evidence="1">The sequence shown here is derived from an EMBL/GenBank/DDBJ whole genome shotgun (WGS) entry which is preliminary data.</text>
</comment>
<dbReference type="AlphaFoldDB" id="A0A543KJL8"/>
<evidence type="ECO:0000313" key="2">
    <source>
        <dbReference type="Proteomes" id="UP000315133"/>
    </source>
</evidence>
<evidence type="ECO:0008006" key="3">
    <source>
        <dbReference type="Google" id="ProtNLM"/>
    </source>
</evidence>
<name>A0A543KJL8_9MICO</name>
<dbReference type="Proteomes" id="UP000315133">
    <property type="component" value="Unassembled WGS sequence"/>
</dbReference>
<protein>
    <recommendedName>
        <fullName evidence="3">Coenzyme PQQ synthesis protein D (PqqD)</fullName>
    </recommendedName>
</protein>
<sequence>MWARSPGWGVVDRPEEGPHGGSLYAAALDAGVIHVLQGPAAATCRAALPGRALTEVRDAVAHELGADPSSVDEEALEELLVELVEVGVLRREGAPVSA</sequence>
<reference evidence="1 2" key="1">
    <citation type="submission" date="2019-06" db="EMBL/GenBank/DDBJ databases">
        <title>Sequencing the genomes of 1000 actinobacteria strains.</title>
        <authorList>
            <person name="Klenk H.-P."/>
        </authorList>
    </citation>
    <scope>NUCLEOTIDE SEQUENCE [LARGE SCALE GENOMIC DNA]</scope>
    <source>
        <strain evidence="1 2">DSM 12362</strain>
    </source>
</reference>
<keyword evidence="2" id="KW-1185">Reference proteome</keyword>
<organism evidence="1 2">
    <name type="scientific">Ornithinimicrobium humiphilum</name>
    <dbReference type="NCBI Taxonomy" id="125288"/>
    <lineage>
        <taxon>Bacteria</taxon>
        <taxon>Bacillati</taxon>
        <taxon>Actinomycetota</taxon>
        <taxon>Actinomycetes</taxon>
        <taxon>Micrococcales</taxon>
        <taxon>Ornithinimicrobiaceae</taxon>
        <taxon>Ornithinimicrobium</taxon>
    </lineage>
</organism>
<accession>A0A543KJL8</accession>
<proteinExistence type="predicted"/>
<evidence type="ECO:0000313" key="1">
    <source>
        <dbReference type="EMBL" id="TQM95271.1"/>
    </source>
</evidence>
<dbReference type="EMBL" id="VFPU01000001">
    <property type="protein sequence ID" value="TQM95271.1"/>
    <property type="molecule type" value="Genomic_DNA"/>
</dbReference>